<accession>A0A3A4A1R5</accession>
<evidence type="ECO:0000313" key="1">
    <source>
        <dbReference type="EMBL" id="RJL21094.1"/>
    </source>
</evidence>
<evidence type="ECO:0000313" key="2">
    <source>
        <dbReference type="Proteomes" id="UP000265768"/>
    </source>
</evidence>
<dbReference type="EMBL" id="QZEY01000027">
    <property type="protein sequence ID" value="RJL21094.1"/>
    <property type="molecule type" value="Genomic_DNA"/>
</dbReference>
<dbReference type="OrthoDB" id="3532716at2"/>
<sequence>MAERTTPDPRPFAAVATAHLMLLAQAARMDDRPLLRISGLLGHLDAELSRRPAEEITRARDLLRQEEDRRAPDPELIAELRAGVTREGRPHLAAAVNLLIEDGFWLAHEEFVAACVFRADGYAVINWDAARLALNGGSIPHSTAQRGVLDAAIALGGNEFHLDLMDDRQRSVLLLAFTTALEPALDPRGSGPSFTG</sequence>
<dbReference type="RefSeq" id="WP_119931555.1">
    <property type="nucleotide sequence ID" value="NZ_QZEY01000027.1"/>
</dbReference>
<gene>
    <name evidence="1" type="ORF">D5H75_38435</name>
</gene>
<dbReference type="Proteomes" id="UP000265768">
    <property type="component" value="Unassembled WGS sequence"/>
</dbReference>
<comment type="caution">
    <text evidence="1">The sequence shown here is derived from an EMBL/GenBank/DDBJ whole genome shotgun (WGS) entry which is preliminary data.</text>
</comment>
<dbReference type="AlphaFoldDB" id="A0A3A4A1R5"/>
<reference evidence="1 2" key="1">
    <citation type="submission" date="2018-09" db="EMBL/GenBank/DDBJ databases">
        <title>YIM 75507 draft genome.</title>
        <authorList>
            <person name="Tang S."/>
            <person name="Feng Y."/>
        </authorList>
    </citation>
    <scope>NUCLEOTIDE SEQUENCE [LARGE SCALE GENOMIC DNA]</scope>
    <source>
        <strain evidence="1 2">YIM 75507</strain>
    </source>
</reference>
<name>A0A3A4A1R5_9ACTN</name>
<proteinExistence type="predicted"/>
<keyword evidence="2" id="KW-1185">Reference proteome</keyword>
<protein>
    <submittedName>
        <fullName evidence="1">Uncharacterized protein</fullName>
    </submittedName>
</protein>
<organism evidence="1 2">
    <name type="scientific">Bailinhaonella thermotolerans</name>
    <dbReference type="NCBI Taxonomy" id="1070861"/>
    <lineage>
        <taxon>Bacteria</taxon>
        <taxon>Bacillati</taxon>
        <taxon>Actinomycetota</taxon>
        <taxon>Actinomycetes</taxon>
        <taxon>Streptosporangiales</taxon>
        <taxon>Streptosporangiaceae</taxon>
        <taxon>Bailinhaonella</taxon>
    </lineage>
</organism>